<accession>A0A377JV72</accession>
<keyword evidence="1" id="KW-0472">Membrane</keyword>
<name>A0A377JV72_9HELI</name>
<dbReference type="Proteomes" id="UP000255103">
    <property type="component" value="Unassembled WGS sequence"/>
</dbReference>
<reference evidence="2 3" key="1">
    <citation type="submission" date="2018-06" db="EMBL/GenBank/DDBJ databases">
        <authorList>
            <consortium name="Pathogen Informatics"/>
            <person name="Doyle S."/>
        </authorList>
    </citation>
    <scope>NUCLEOTIDE SEQUENCE [LARGE SCALE GENOMIC DNA]</scope>
    <source>
        <strain evidence="2 3">NCTC12219</strain>
    </source>
</reference>
<dbReference type="RefSeq" id="WP_181892071.1">
    <property type="nucleotide sequence ID" value="NZ_UGHX01000001.1"/>
</dbReference>
<gene>
    <name evidence="2" type="ORF">NCTC12219_01727</name>
</gene>
<evidence type="ECO:0000313" key="3">
    <source>
        <dbReference type="Proteomes" id="UP000255103"/>
    </source>
</evidence>
<protein>
    <submittedName>
        <fullName evidence="2">Uncharacterized protein</fullName>
    </submittedName>
</protein>
<organism evidence="2 3">
    <name type="scientific">Helicobacter cinaedi</name>
    <dbReference type="NCBI Taxonomy" id="213"/>
    <lineage>
        <taxon>Bacteria</taxon>
        <taxon>Pseudomonadati</taxon>
        <taxon>Campylobacterota</taxon>
        <taxon>Epsilonproteobacteria</taxon>
        <taxon>Campylobacterales</taxon>
        <taxon>Helicobacteraceae</taxon>
        <taxon>Helicobacter</taxon>
    </lineage>
</organism>
<sequence length="48" mass="5607">MGFEFFGLKVWDLSEPFGYFEAFSGIVVVLTCAFVGFLILRYFRPKNF</sequence>
<keyword evidence="1" id="KW-1133">Transmembrane helix</keyword>
<dbReference type="AlphaFoldDB" id="A0A377JV72"/>
<evidence type="ECO:0000256" key="1">
    <source>
        <dbReference type="SAM" id="Phobius"/>
    </source>
</evidence>
<feature type="transmembrane region" description="Helical" evidence="1">
    <location>
        <begin position="20"/>
        <end position="43"/>
    </location>
</feature>
<keyword evidence="1" id="KW-0812">Transmembrane</keyword>
<evidence type="ECO:0000313" key="2">
    <source>
        <dbReference type="EMBL" id="STP11828.1"/>
    </source>
</evidence>
<dbReference type="EMBL" id="UGHX01000001">
    <property type="protein sequence ID" value="STP11828.1"/>
    <property type="molecule type" value="Genomic_DNA"/>
</dbReference>
<proteinExistence type="predicted"/>